<evidence type="ECO:0000313" key="2">
    <source>
        <dbReference type="EMBL" id="RJT92294.1"/>
    </source>
</evidence>
<proteinExistence type="predicted"/>
<dbReference type="SMART" id="SM01012">
    <property type="entry name" value="ANTAR"/>
    <property type="match status" value="1"/>
</dbReference>
<dbReference type="Pfam" id="PF03861">
    <property type="entry name" value="ANTAR"/>
    <property type="match status" value="1"/>
</dbReference>
<dbReference type="GO" id="GO:0003723">
    <property type="term" value="F:RNA binding"/>
    <property type="evidence" value="ECO:0007669"/>
    <property type="project" value="InterPro"/>
</dbReference>
<organism evidence="2 3">
    <name type="scientific">Cryobacterium melibiosiphilum</name>
    <dbReference type="NCBI Taxonomy" id="995039"/>
    <lineage>
        <taxon>Bacteria</taxon>
        <taxon>Bacillati</taxon>
        <taxon>Actinomycetota</taxon>
        <taxon>Actinomycetes</taxon>
        <taxon>Micrococcales</taxon>
        <taxon>Microbacteriaceae</taxon>
        <taxon>Cryobacterium</taxon>
    </lineage>
</organism>
<keyword evidence="3" id="KW-1185">Reference proteome</keyword>
<gene>
    <name evidence="2" type="ORF">D6T64_00425</name>
</gene>
<dbReference type="Gene3D" id="1.10.10.10">
    <property type="entry name" value="Winged helix-like DNA-binding domain superfamily/Winged helix DNA-binding domain"/>
    <property type="match status" value="1"/>
</dbReference>
<dbReference type="SUPFAM" id="SSF52172">
    <property type="entry name" value="CheY-like"/>
    <property type="match status" value="1"/>
</dbReference>
<dbReference type="AlphaFoldDB" id="A0A3A5N4X9"/>
<evidence type="ECO:0000259" key="1">
    <source>
        <dbReference type="PROSITE" id="PS50921"/>
    </source>
</evidence>
<dbReference type="Proteomes" id="UP000272015">
    <property type="component" value="Unassembled WGS sequence"/>
</dbReference>
<evidence type="ECO:0000313" key="3">
    <source>
        <dbReference type="Proteomes" id="UP000272015"/>
    </source>
</evidence>
<dbReference type="EMBL" id="QZVS01000026">
    <property type="protein sequence ID" value="RJT92294.1"/>
    <property type="molecule type" value="Genomic_DNA"/>
</dbReference>
<dbReference type="InterPro" id="IPR011006">
    <property type="entry name" value="CheY-like_superfamily"/>
</dbReference>
<protein>
    <submittedName>
        <fullName evidence="2">ANTAR domain-containing protein</fullName>
    </submittedName>
</protein>
<dbReference type="InterPro" id="IPR036388">
    <property type="entry name" value="WH-like_DNA-bd_sf"/>
</dbReference>
<dbReference type="InterPro" id="IPR005561">
    <property type="entry name" value="ANTAR"/>
</dbReference>
<comment type="caution">
    <text evidence="2">The sequence shown here is derived from an EMBL/GenBank/DDBJ whole genome shotgun (WGS) entry which is preliminary data.</text>
</comment>
<dbReference type="PROSITE" id="PS50921">
    <property type="entry name" value="ANTAR"/>
    <property type="match status" value="1"/>
</dbReference>
<name>A0A3A5N4X9_9MICO</name>
<feature type="domain" description="ANTAR" evidence="1">
    <location>
        <begin position="14"/>
        <end position="75"/>
    </location>
</feature>
<sequence>MGSFPGHQRAFFVAASGPFFMALDKRALNSRVFIEQAKGVIAERNGINMDEAFQRLRQHARSRQEPMHTSAENVISSLVML</sequence>
<dbReference type="OrthoDB" id="3683444at2"/>
<reference evidence="2 3" key="1">
    <citation type="submission" date="2018-09" db="EMBL/GenBank/DDBJ databases">
        <title>Novel species of Cryobacterium.</title>
        <authorList>
            <person name="Liu Q."/>
            <person name="Xin Y.-H."/>
        </authorList>
    </citation>
    <scope>NUCLEOTIDE SEQUENCE [LARGE SCALE GENOMIC DNA]</scope>
    <source>
        <strain evidence="2 3">Hh39</strain>
    </source>
</reference>
<accession>A0A3A5N4X9</accession>